<dbReference type="EMBL" id="KN837247">
    <property type="protein sequence ID" value="KIJ31171.1"/>
    <property type="molecule type" value="Genomic_DNA"/>
</dbReference>
<accession>A0A0C9V0M1</accession>
<dbReference type="AlphaFoldDB" id="A0A0C9V0M1"/>
<organism evidence="1 2">
    <name type="scientific">Sphaerobolus stellatus (strain SS14)</name>
    <dbReference type="NCBI Taxonomy" id="990650"/>
    <lineage>
        <taxon>Eukaryota</taxon>
        <taxon>Fungi</taxon>
        <taxon>Dikarya</taxon>
        <taxon>Basidiomycota</taxon>
        <taxon>Agaricomycotina</taxon>
        <taxon>Agaricomycetes</taxon>
        <taxon>Phallomycetidae</taxon>
        <taxon>Geastrales</taxon>
        <taxon>Sphaerobolaceae</taxon>
        <taxon>Sphaerobolus</taxon>
    </lineage>
</organism>
<dbReference type="HOGENOM" id="CLU_052398_0_0_1"/>
<dbReference type="OrthoDB" id="3037913at2759"/>
<reference evidence="1 2" key="1">
    <citation type="submission" date="2014-06" db="EMBL/GenBank/DDBJ databases">
        <title>Evolutionary Origins and Diversification of the Mycorrhizal Mutualists.</title>
        <authorList>
            <consortium name="DOE Joint Genome Institute"/>
            <consortium name="Mycorrhizal Genomics Consortium"/>
            <person name="Kohler A."/>
            <person name="Kuo A."/>
            <person name="Nagy L.G."/>
            <person name="Floudas D."/>
            <person name="Copeland A."/>
            <person name="Barry K.W."/>
            <person name="Cichocki N."/>
            <person name="Veneault-Fourrey C."/>
            <person name="LaButti K."/>
            <person name="Lindquist E.A."/>
            <person name="Lipzen A."/>
            <person name="Lundell T."/>
            <person name="Morin E."/>
            <person name="Murat C."/>
            <person name="Riley R."/>
            <person name="Ohm R."/>
            <person name="Sun H."/>
            <person name="Tunlid A."/>
            <person name="Henrissat B."/>
            <person name="Grigoriev I.V."/>
            <person name="Hibbett D.S."/>
            <person name="Martin F."/>
        </authorList>
    </citation>
    <scope>NUCLEOTIDE SEQUENCE [LARGE SCALE GENOMIC DNA]</scope>
    <source>
        <strain evidence="1 2">SS14</strain>
    </source>
</reference>
<evidence type="ECO:0000313" key="1">
    <source>
        <dbReference type="EMBL" id="KIJ31171.1"/>
    </source>
</evidence>
<proteinExistence type="predicted"/>
<evidence type="ECO:0000313" key="2">
    <source>
        <dbReference type="Proteomes" id="UP000054279"/>
    </source>
</evidence>
<keyword evidence="2" id="KW-1185">Reference proteome</keyword>
<name>A0A0C9V0M1_SPHS4</name>
<gene>
    <name evidence="1" type="ORF">M422DRAFT_267253</name>
</gene>
<sequence>MVSDPNIATCPDYSAPEFEESRNIFASESCPQQDAVNILRRLWQSNNDRDRRLWQQHLDAEAVCTVDRLRQKDEEEAATAAQELLERQERDKFIPIPDRPPPTTLLIIPSPFATRCLIEAKHLGLWHFTNQGLEHAKNTTTHVNPDALLAEGPGPRPGQGPHTMEDLSIAVPRLIEAIQDYHWPEDCVKNYIEFFDGIFSHPYRSSPNPIEVQALIRYQAKQRINWHRAITIKRGAWNLGIISEPTLATLKEQAFFDHRTNFSLLPVI</sequence>
<protein>
    <submittedName>
        <fullName evidence="1">Uncharacterized protein</fullName>
    </submittedName>
</protein>
<dbReference type="Proteomes" id="UP000054279">
    <property type="component" value="Unassembled WGS sequence"/>
</dbReference>